<dbReference type="PROSITE" id="PS50850">
    <property type="entry name" value="MFS"/>
    <property type="match status" value="1"/>
</dbReference>
<feature type="transmembrane region" description="Helical" evidence="5">
    <location>
        <begin position="279"/>
        <end position="298"/>
    </location>
</feature>
<feature type="region of interest" description="Disordered" evidence="4">
    <location>
        <begin position="392"/>
        <end position="411"/>
    </location>
</feature>
<keyword evidence="8" id="KW-1185">Reference proteome</keyword>
<feature type="transmembrane region" description="Helical" evidence="5">
    <location>
        <begin position="101"/>
        <end position="124"/>
    </location>
</feature>
<dbReference type="EMBL" id="NOXU01000029">
    <property type="protein sequence ID" value="OYQ34117.1"/>
    <property type="molecule type" value="Genomic_DNA"/>
</dbReference>
<evidence type="ECO:0000259" key="6">
    <source>
        <dbReference type="PROSITE" id="PS50850"/>
    </source>
</evidence>
<dbReference type="InterPro" id="IPR020846">
    <property type="entry name" value="MFS_dom"/>
</dbReference>
<dbReference type="PANTHER" id="PTHR43129">
    <property type="entry name" value="FOSMIDOMYCIN RESISTANCE PROTEIN"/>
    <property type="match status" value="1"/>
</dbReference>
<gene>
    <name evidence="7" type="ORF">CHU95_11675</name>
</gene>
<dbReference type="InterPro" id="IPR036259">
    <property type="entry name" value="MFS_trans_sf"/>
</dbReference>
<keyword evidence="3 5" id="KW-0472">Membrane</keyword>
<protein>
    <submittedName>
        <fullName evidence="7">MFS transporter</fullName>
    </submittedName>
</protein>
<dbReference type="Gene3D" id="1.20.1250.20">
    <property type="entry name" value="MFS general substrate transporter like domains"/>
    <property type="match status" value="2"/>
</dbReference>
<feature type="transmembrane region" description="Helical" evidence="5">
    <location>
        <begin position="136"/>
        <end position="159"/>
    </location>
</feature>
<name>A0A255YY07_9PROT</name>
<evidence type="ECO:0000256" key="2">
    <source>
        <dbReference type="ARBA" id="ARBA00022989"/>
    </source>
</evidence>
<dbReference type="AlphaFoldDB" id="A0A255YY07"/>
<dbReference type="Pfam" id="PF07690">
    <property type="entry name" value="MFS_1"/>
    <property type="match status" value="1"/>
</dbReference>
<evidence type="ECO:0000256" key="5">
    <source>
        <dbReference type="SAM" id="Phobius"/>
    </source>
</evidence>
<feature type="transmembrane region" description="Helical" evidence="5">
    <location>
        <begin position="165"/>
        <end position="184"/>
    </location>
</feature>
<dbReference type="OrthoDB" id="8524807at2"/>
<evidence type="ECO:0000313" key="8">
    <source>
        <dbReference type="Proteomes" id="UP000216998"/>
    </source>
</evidence>
<feature type="transmembrane region" description="Helical" evidence="5">
    <location>
        <begin position="367"/>
        <end position="387"/>
    </location>
</feature>
<dbReference type="RefSeq" id="WP_094456528.1">
    <property type="nucleotide sequence ID" value="NZ_NOXU01000029.1"/>
</dbReference>
<dbReference type="InterPro" id="IPR011701">
    <property type="entry name" value="MFS"/>
</dbReference>
<feature type="transmembrane region" description="Helical" evidence="5">
    <location>
        <begin position="338"/>
        <end position="361"/>
    </location>
</feature>
<accession>A0A255YY07</accession>
<reference evidence="7 8" key="1">
    <citation type="submission" date="2017-07" db="EMBL/GenBank/DDBJ databases">
        <title>Niveispirillum cyanobacteriorum sp. nov., isolated from cyanobacterial aggregates in a eutrophic lake.</title>
        <authorList>
            <person name="Cai H."/>
        </authorList>
    </citation>
    <scope>NUCLEOTIDE SEQUENCE [LARGE SCALE GENOMIC DNA]</scope>
    <source>
        <strain evidence="8">TH1-14</strain>
    </source>
</reference>
<dbReference type="SUPFAM" id="SSF103473">
    <property type="entry name" value="MFS general substrate transporter"/>
    <property type="match status" value="1"/>
</dbReference>
<dbReference type="GO" id="GO:0022857">
    <property type="term" value="F:transmembrane transporter activity"/>
    <property type="evidence" value="ECO:0007669"/>
    <property type="project" value="InterPro"/>
</dbReference>
<sequence>MTDTCRSARLSLAYSNIGHATMHIMTVLYLTVVLELAREWQADYQDLIQLWTVGSLLVGLGAPLAGWLGDRWSDARMMVLMFLFSGIGALGAALSKGPEQMMLALAVIGLGGSIYHPVGISWTMKNAENRGRSMGILGIFGSVGVAGGGVVAGGLTALWGWHAAFLVPGLVSLLFAAALAWHIAQGQIIDRKADMVKSLAPTRRDIVRAFIIMSVTMMCGGMIFQSLLTVAPKWFEQAVGADLSGSVVGVGGLVTLVFLAGAIPQFLGGVLADRFPVKWLYIGCAFLQVPFYLIAMQFMGWSSLALAIALVTLMNVQIPAENLLLARFTPARYRGIAYGSKFVLSFGMAPFAVQLVAWSYGHDAGPQMVFATLAVLSALVLVAAMLLPRDDKGQEPPVTDPAKMALAGGDD</sequence>
<evidence type="ECO:0000256" key="1">
    <source>
        <dbReference type="ARBA" id="ARBA00022692"/>
    </source>
</evidence>
<dbReference type="Proteomes" id="UP000216998">
    <property type="component" value="Unassembled WGS sequence"/>
</dbReference>
<feature type="transmembrane region" description="Helical" evidence="5">
    <location>
        <begin position="75"/>
        <end position="95"/>
    </location>
</feature>
<feature type="transmembrane region" description="Helical" evidence="5">
    <location>
        <begin position="12"/>
        <end position="36"/>
    </location>
</feature>
<feature type="transmembrane region" description="Helical" evidence="5">
    <location>
        <begin position="304"/>
        <end position="326"/>
    </location>
</feature>
<keyword evidence="1 5" id="KW-0812">Transmembrane</keyword>
<evidence type="ECO:0000313" key="7">
    <source>
        <dbReference type="EMBL" id="OYQ34117.1"/>
    </source>
</evidence>
<dbReference type="GO" id="GO:0005886">
    <property type="term" value="C:plasma membrane"/>
    <property type="evidence" value="ECO:0007669"/>
    <property type="project" value="TreeGrafter"/>
</dbReference>
<feature type="transmembrane region" description="Helical" evidence="5">
    <location>
        <begin position="205"/>
        <end position="227"/>
    </location>
</feature>
<organism evidence="7 8">
    <name type="scientific">Niveispirillum lacus</name>
    <dbReference type="NCBI Taxonomy" id="1981099"/>
    <lineage>
        <taxon>Bacteria</taxon>
        <taxon>Pseudomonadati</taxon>
        <taxon>Pseudomonadota</taxon>
        <taxon>Alphaproteobacteria</taxon>
        <taxon>Rhodospirillales</taxon>
        <taxon>Azospirillaceae</taxon>
        <taxon>Niveispirillum</taxon>
    </lineage>
</organism>
<feature type="transmembrane region" description="Helical" evidence="5">
    <location>
        <begin position="247"/>
        <end position="267"/>
    </location>
</feature>
<feature type="domain" description="Major facilitator superfamily (MFS) profile" evidence="6">
    <location>
        <begin position="11"/>
        <end position="392"/>
    </location>
</feature>
<evidence type="ECO:0000256" key="3">
    <source>
        <dbReference type="ARBA" id="ARBA00023136"/>
    </source>
</evidence>
<keyword evidence="2 5" id="KW-1133">Transmembrane helix</keyword>
<dbReference type="PANTHER" id="PTHR43129:SF1">
    <property type="entry name" value="FOSMIDOMYCIN RESISTANCE PROTEIN"/>
    <property type="match status" value="1"/>
</dbReference>
<feature type="transmembrane region" description="Helical" evidence="5">
    <location>
        <begin position="48"/>
        <end position="68"/>
    </location>
</feature>
<comment type="caution">
    <text evidence="7">The sequence shown here is derived from an EMBL/GenBank/DDBJ whole genome shotgun (WGS) entry which is preliminary data.</text>
</comment>
<proteinExistence type="predicted"/>
<evidence type="ECO:0000256" key="4">
    <source>
        <dbReference type="SAM" id="MobiDB-lite"/>
    </source>
</evidence>